<keyword evidence="2" id="KW-0808">Transferase</keyword>
<dbReference type="InterPro" id="IPR023213">
    <property type="entry name" value="CAT-like_dom_sf"/>
</dbReference>
<reference evidence="5" key="1">
    <citation type="submission" date="2020-06" db="EMBL/GenBank/DDBJ databases">
        <authorList>
            <person name="Li T."/>
            <person name="Hu X."/>
            <person name="Zhang T."/>
            <person name="Song X."/>
            <person name="Zhang H."/>
            <person name="Dai N."/>
            <person name="Sheng W."/>
            <person name="Hou X."/>
            <person name="Wei L."/>
        </authorList>
    </citation>
    <scope>NUCLEOTIDE SEQUENCE</scope>
    <source>
        <strain evidence="5">KEN8</strain>
        <tissue evidence="5">Leaf</tissue>
    </source>
</reference>
<protein>
    <submittedName>
        <fullName evidence="5">(13S,14R)-1,13-dihydroxy-N-methylcanadine 13-O-acetyltransferase AT1</fullName>
    </submittedName>
</protein>
<proteinExistence type="inferred from homology"/>
<dbReference type="PANTHER" id="PTHR31623">
    <property type="entry name" value="F21J9.9"/>
    <property type="match status" value="1"/>
</dbReference>
<dbReference type="Pfam" id="PF02458">
    <property type="entry name" value="Transferase"/>
    <property type="match status" value="1"/>
</dbReference>
<dbReference type="EMBL" id="JACGWM010000009">
    <property type="protein sequence ID" value="KAL0351630.1"/>
    <property type="molecule type" value="Genomic_DNA"/>
</dbReference>
<gene>
    <name evidence="5" type="ORF">Scaly_1551700</name>
</gene>
<evidence type="ECO:0000256" key="4">
    <source>
        <dbReference type="SAM" id="MobiDB-lite"/>
    </source>
</evidence>
<sequence>MKMEGEIISREHIKPSSPTPLEQRTHKLSLLDQIVPPIYVPLVLYYPNLENTPMDPDFISHTTQILKQSLSSTLTRFYPLAGRIKDKLSIDCNDEGLPFVVTKFNTRLSDFLKNPDAQACRGHIPSPLTWAEPGPGSNVALIQVNFFEWRRSCWFTVLA</sequence>
<feature type="compositionally biased region" description="Basic and acidic residues" evidence="4">
    <location>
        <begin position="1"/>
        <end position="14"/>
    </location>
</feature>
<accession>A0AAW2P6B0</accession>
<organism evidence="5">
    <name type="scientific">Sesamum calycinum</name>
    <dbReference type="NCBI Taxonomy" id="2727403"/>
    <lineage>
        <taxon>Eukaryota</taxon>
        <taxon>Viridiplantae</taxon>
        <taxon>Streptophyta</taxon>
        <taxon>Embryophyta</taxon>
        <taxon>Tracheophyta</taxon>
        <taxon>Spermatophyta</taxon>
        <taxon>Magnoliopsida</taxon>
        <taxon>eudicotyledons</taxon>
        <taxon>Gunneridae</taxon>
        <taxon>Pentapetalae</taxon>
        <taxon>asterids</taxon>
        <taxon>lamiids</taxon>
        <taxon>Lamiales</taxon>
        <taxon>Pedaliaceae</taxon>
        <taxon>Sesamum</taxon>
    </lineage>
</organism>
<evidence type="ECO:0000256" key="2">
    <source>
        <dbReference type="ARBA" id="ARBA00022679"/>
    </source>
</evidence>
<reference evidence="5" key="2">
    <citation type="journal article" date="2024" name="Plant">
        <title>Genomic evolution and insights into agronomic trait innovations of Sesamum species.</title>
        <authorList>
            <person name="Miao H."/>
            <person name="Wang L."/>
            <person name="Qu L."/>
            <person name="Liu H."/>
            <person name="Sun Y."/>
            <person name="Le M."/>
            <person name="Wang Q."/>
            <person name="Wei S."/>
            <person name="Zheng Y."/>
            <person name="Lin W."/>
            <person name="Duan Y."/>
            <person name="Cao H."/>
            <person name="Xiong S."/>
            <person name="Wang X."/>
            <person name="Wei L."/>
            <person name="Li C."/>
            <person name="Ma Q."/>
            <person name="Ju M."/>
            <person name="Zhao R."/>
            <person name="Li G."/>
            <person name="Mu C."/>
            <person name="Tian Q."/>
            <person name="Mei H."/>
            <person name="Zhang T."/>
            <person name="Gao T."/>
            <person name="Zhang H."/>
        </authorList>
    </citation>
    <scope>NUCLEOTIDE SEQUENCE</scope>
    <source>
        <strain evidence="5">KEN8</strain>
    </source>
</reference>
<name>A0AAW2P6B0_9LAMI</name>
<keyword evidence="3" id="KW-0012">Acyltransferase</keyword>
<evidence type="ECO:0000256" key="1">
    <source>
        <dbReference type="ARBA" id="ARBA00009861"/>
    </source>
</evidence>
<dbReference type="PANTHER" id="PTHR31623:SF105">
    <property type="entry name" value="VINORINE SYNTHASE-LIKE"/>
    <property type="match status" value="1"/>
</dbReference>
<evidence type="ECO:0000256" key="3">
    <source>
        <dbReference type="ARBA" id="ARBA00023315"/>
    </source>
</evidence>
<evidence type="ECO:0000313" key="5">
    <source>
        <dbReference type="EMBL" id="KAL0351630.1"/>
    </source>
</evidence>
<dbReference type="Gene3D" id="3.30.559.10">
    <property type="entry name" value="Chloramphenicol acetyltransferase-like domain"/>
    <property type="match status" value="1"/>
</dbReference>
<feature type="region of interest" description="Disordered" evidence="4">
    <location>
        <begin position="1"/>
        <end position="21"/>
    </location>
</feature>
<comment type="caution">
    <text evidence="5">The sequence shown here is derived from an EMBL/GenBank/DDBJ whole genome shotgun (WGS) entry which is preliminary data.</text>
</comment>
<dbReference type="AlphaFoldDB" id="A0AAW2P6B0"/>
<comment type="similarity">
    <text evidence="1">Belongs to the plant acyltransferase family.</text>
</comment>
<dbReference type="GO" id="GO:0016746">
    <property type="term" value="F:acyltransferase activity"/>
    <property type="evidence" value="ECO:0007669"/>
    <property type="project" value="UniProtKB-KW"/>
</dbReference>